<evidence type="ECO:0000313" key="2">
    <source>
        <dbReference type="EMBL" id="MXQ86911.1"/>
    </source>
</evidence>
<gene>
    <name evidence="2" type="ORF">E5288_WYG019291</name>
</gene>
<evidence type="ECO:0000256" key="1">
    <source>
        <dbReference type="SAM" id="MobiDB-lite"/>
    </source>
</evidence>
<reference evidence="2" key="1">
    <citation type="submission" date="2019-10" db="EMBL/GenBank/DDBJ databases">
        <title>The sequence and de novo assembly of the wild yak genome.</title>
        <authorList>
            <person name="Liu Y."/>
        </authorList>
    </citation>
    <scope>NUCLEOTIDE SEQUENCE [LARGE SCALE GENOMIC DNA]</scope>
    <source>
        <strain evidence="2">WY2019</strain>
    </source>
</reference>
<name>A0A6B0RD08_9CETA</name>
<sequence length="113" mass="12386">MAMWGGFLSIGGLENSRFVHSDLFPTSAPDGQMARQRPGGHPDSCCEREDEASVKGSSQSLQQLVRHCMWCSVVYKPWRTGRVGKVPSPKLPPGSGLLMEPLGWDFGLLCSEH</sequence>
<feature type="region of interest" description="Disordered" evidence="1">
    <location>
        <begin position="27"/>
        <end position="52"/>
    </location>
</feature>
<protein>
    <submittedName>
        <fullName evidence="2">Uncharacterized protein</fullName>
    </submittedName>
</protein>
<comment type="caution">
    <text evidence="2">The sequence shown here is derived from an EMBL/GenBank/DDBJ whole genome shotgun (WGS) entry which is preliminary data.</text>
</comment>
<proteinExistence type="predicted"/>
<organism evidence="2 3">
    <name type="scientific">Bos mutus</name>
    <name type="common">wild yak</name>
    <dbReference type="NCBI Taxonomy" id="72004"/>
    <lineage>
        <taxon>Eukaryota</taxon>
        <taxon>Metazoa</taxon>
        <taxon>Chordata</taxon>
        <taxon>Craniata</taxon>
        <taxon>Vertebrata</taxon>
        <taxon>Euteleostomi</taxon>
        <taxon>Mammalia</taxon>
        <taxon>Eutheria</taxon>
        <taxon>Laurasiatheria</taxon>
        <taxon>Artiodactyla</taxon>
        <taxon>Ruminantia</taxon>
        <taxon>Pecora</taxon>
        <taxon>Bovidae</taxon>
        <taxon>Bovinae</taxon>
        <taxon>Bos</taxon>
    </lineage>
</organism>
<dbReference type="EMBL" id="VBQZ03000035">
    <property type="protein sequence ID" value="MXQ86911.1"/>
    <property type="molecule type" value="Genomic_DNA"/>
</dbReference>
<keyword evidence="3" id="KW-1185">Reference proteome</keyword>
<dbReference type="AlphaFoldDB" id="A0A6B0RD08"/>
<accession>A0A6B0RD08</accession>
<evidence type="ECO:0000313" key="3">
    <source>
        <dbReference type="Proteomes" id="UP000322234"/>
    </source>
</evidence>
<dbReference type="Proteomes" id="UP000322234">
    <property type="component" value="Unassembled WGS sequence"/>
</dbReference>